<organism evidence="1 2">
    <name type="scientific">Collybia nuda</name>
    <dbReference type="NCBI Taxonomy" id="64659"/>
    <lineage>
        <taxon>Eukaryota</taxon>
        <taxon>Fungi</taxon>
        <taxon>Dikarya</taxon>
        <taxon>Basidiomycota</taxon>
        <taxon>Agaricomycotina</taxon>
        <taxon>Agaricomycetes</taxon>
        <taxon>Agaricomycetidae</taxon>
        <taxon>Agaricales</taxon>
        <taxon>Tricholomatineae</taxon>
        <taxon>Clitocybaceae</taxon>
        <taxon>Collybia</taxon>
    </lineage>
</organism>
<dbReference type="OrthoDB" id="2867883at2759"/>
<dbReference type="Proteomes" id="UP000807353">
    <property type="component" value="Unassembled WGS sequence"/>
</dbReference>
<reference evidence="1" key="1">
    <citation type="submission" date="2020-11" db="EMBL/GenBank/DDBJ databases">
        <authorList>
            <consortium name="DOE Joint Genome Institute"/>
            <person name="Ahrendt S."/>
            <person name="Riley R."/>
            <person name="Andreopoulos W."/>
            <person name="Labutti K."/>
            <person name="Pangilinan J."/>
            <person name="Ruiz-Duenas F.J."/>
            <person name="Barrasa J.M."/>
            <person name="Sanchez-Garcia M."/>
            <person name="Camarero S."/>
            <person name="Miyauchi S."/>
            <person name="Serrano A."/>
            <person name="Linde D."/>
            <person name="Babiker R."/>
            <person name="Drula E."/>
            <person name="Ayuso-Fernandez I."/>
            <person name="Pacheco R."/>
            <person name="Padilla G."/>
            <person name="Ferreira P."/>
            <person name="Barriuso J."/>
            <person name="Kellner H."/>
            <person name="Castanera R."/>
            <person name="Alfaro M."/>
            <person name="Ramirez L."/>
            <person name="Pisabarro A.G."/>
            <person name="Kuo A."/>
            <person name="Tritt A."/>
            <person name="Lipzen A."/>
            <person name="He G."/>
            <person name="Yan M."/>
            <person name="Ng V."/>
            <person name="Cullen D."/>
            <person name="Martin F."/>
            <person name="Rosso M.-N."/>
            <person name="Henrissat B."/>
            <person name="Hibbett D."/>
            <person name="Martinez A.T."/>
            <person name="Grigoriev I.V."/>
        </authorList>
    </citation>
    <scope>NUCLEOTIDE SEQUENCE</scope>
    <source>
        <strain evidence="1">CBS 247.69</strain>
    </source>
</reference>
<accession>A0A9P5YF50</accession>
<sequence>MTRRHSFIKPKVDVLALSRQALTTKMEVDILIGLRIVEHLGRDQPTKNSTNHPKEDEILQILNWISLCIVSDSPSPYCDVAVAISAQPGNVTIHISSGSGSPSQHEHENIALFIDTLRCAFLNDLGPSLIVRDFLGMLAHRALPQIIQKIRAVQKVEGGGPEYTYKRFYSLVCAWLHHRPEGEISKGFVDLAVELTRREDQATNVMVQSFFDLLSYNIEDTQRTTPQEKYQHMVSAMASCDLLVSSTFFDDVINRDKPYRLSLEITDLLFLHELIRRLSQIACYQSGLEEFVDRGVPYLKHVLGCDGMENFKQGTGGIIVNWINTHVPQNTIKTRYWPISPSDKIGQVLATENLEVDHLNPEMREYICQTEVVTGAWMQGEAITPKVHCELQLLLYLEERFIDVNGDAIGTSAPMCWACHCYIKKRNSRKWRISQTSGKARDDWCLPPGRPDLGAAVLRSLNKKVGRVVEEYACECFP</sequence>
<evidence type="ECO:0000313" key="1">
    <source>
        <dbReference type="EMBL" id="KAF9467743.1"/>
    </source>
</evidence>
<dbReference type="InterPro" id="IPR027796">
    <property type="entry name" value="OTT_1508_deam-like"/>
</dbReference>
<dbReference type="Pfam" id="PF14441">
    <property type="entry name" value="OTT_1508_deam"/>
    <property type="match status" value="1"/>
</dbReference>
<keyword evidence="2" id="KW-1185">Reference proteome</keyword>
<proteinExistence type="predicted"/>
<gene>
    <name evidence="1" type="ORF">BDZ94DRAFT_1304951</name>
</gene>
<protein>
    <submittedName>
        <fullName evidence="1">Uncharacterized protein</fullName>
    </submittedName>
</protein>
<dbReference type="AlphaFoldDB" id="A0A9P5YF50"/>
<comment type="caution">
    <text evidence="1">The sequence shown here is derived from an EMBL/GenBank/DDBJ whole genome shotgun (WGS) entry which is preliminary data.</text>
</comment>
<dbReference type="EMBL" id="MU150235">
    <property type="protein sequence ID" value="KAF9467743.1"/>
    <property type="molecule type" value="Genomic_DNA"/>
</dbReference>
<name>A0A9P5YF50_9AGAR</name>
<evidence type="ECO:0000313" key="2">
    <source>
        <dbReference type="Proteomes" id="UP000807353"/>
    </source>
</evidence>